<sequence length="233" mass="25473">MLDPKEVAAREAVKAVKDGMTIGIGTGSTAAFAIRAIGERVKLEGLHVRAVATSSRSREMAAEWGIPLIDLCEVEALDLTIDGADQVGPNLSLIKGGGGALLREKIVAQASRELIIICDETKRQMPFGQHPLPVAVVPFGHTLTRRRLERFCQKVLLRPKAPDSPEPYLTDDGLYIYDMHMETIADPPQLEQRLKQIVGVVEVGLFNGLASRVLFGFHDGHVEELLPEHSARL</sequence>
<feature type="binding site" evidence="3">
    <location>
        <position position="122"/>
    </location>
    <ligand>
        <name>substrate</name>
    </ligand>
</feature>
<dbReference type="InterPro" id="IPR004788">
    <property type="entry name" value="Ribose5P_isomerase_type_A"/>
</dbReference>
<comment type="similarity">
    <text evidence="3">Belongs to the ribose 5-phosphate isomerase family.</text>
</comment>
<comment type="function">
    <text evidence="3">Catalyzes the reversible conversion of ribose-5-phosphate to ribulose 5-phosphate.</text>
</comment>
<keyword evidence="5" id="KW-1185">Reference proteome</keyword>
<dbReference type="GO" id="GO:0004751">
    <property type="term" value="F:ribose-5-phosphate isomerase activity"/>
    <property type="evidence" value="ECO:0007669"/>
    <property type="project" value="UniProtKB-UniRule"/>
</dbReference>
<dbReference type="InterPro" id="IPR037171">
    <property type="entry name" value="NagB/RpiA_transferase-like"/>
</dbReference>
<dbReference type="UniPathway" id="UPA00115">
    <property type="reaction ID" value="UER00412"/>
</dbReference>
<keyword evidence="2 3" id="KW-0413">Isomerase</keyword>
<proteinExistence type="inferred from homology"/>
<dbReference type="AlphaFoldDB" id="S0EY17"/>
<comment type="catalytic activity">
    <reaction evidence="1 3">
        <text>aldehydo-D-ribose 5-phosphate = D-ribulose 5-phosphate</text>
        <dbReference type="Rhea" id="RHEA:14657"/>
        <dbReference type="ChEBI" id="CHEBI:58121"/>
        <dbReference type="ChEBI" id="CHEBI:58273"/>
        <dbReference type="EC" id="5.3.1.6"/>
    </reaction>
</comment>
<dbReference type="InterPro" id="IPR020672">
    <property type="entry name" value="Ribose5P_isomerase_typA_subgr"/>
</dbReference>
<evidence type="ECO:0000256" key="3">
    <source>
        <dbReference type="HAMAP-Rule" id="MF_00170"/>
    </source>
</evidence>
<dbReference type="eggNOG" id="COG0120">
    <property type="taxonomic scope" value="Bacteria"/>
</dbReference>
<accession>S0EY17</accession>
<dbReference type="GO" id="GO:0005829">
    <property type="term" value="C:cytosol"/>
    <property type="evidence" value="ECO:0007669"/>
    <property type="project" value="TreeGrafter"/>
</dbReference>
<dbReference type="STRING" id="454171.CP488_01264"/>
<dbReference type="HAMAP" id="MF_00170">
    <property type="entry name" value="Rib_5P_isom_A"/>
    <property type="match status" value="1"/>
</dbReference>
<feature type="binding site" evidence="3">
    <location>
        <begin position="95"/>
        <end position="98"/>
    </location>
    <ligand>
        <name>substrate</name>
    </ligand>
</feature>
<reference evidence="5" key="1">
    <citation type="submission" date="2013-03" db="EMBL/GenBank/DDBJ databases">
        <title>Genome sequence of Chthonomonas calidirosea, the first sequenced genome from the Armatimonadetes phylum (formally candidate division OP10).</title>
        <authorList>
            <person name="Lee K.C.Y."/>
            <person name="Morgan X.C."/>
            <person name="Dunfield P.F."/>
            <person name="Tamas I."/>
            <person name="Houghton K.M."/>
            <person name="Vyssotski M."/>
            <person name="Ryan J.L.J."/>
            <person name="Lagutin K."/>
            <person name="McDonald I.R."/>
            <person name="Stott M.B."/>
        </authorList>
    </citation>
    <scope>NUCLEOTIDE SEQUENCE [LARGE SCALE GENOMIC DNA]</scope>
    <source>
        <strain evidence="5">DSM 23976 / ICMP 18418 / T49</strain>
    </source>
</reference>
<protein>
    <recommendedName>
        <fullName evidence="3">Ribose-5-phosphate isomerase A</fullName>
        <ecNumber evidence="3">5.3.1.6</ecNumber>
    </recommendedName>
    <alternativeName>
        <fullName evidence="3">Phosphoriboisomerase A</fullName>
        <shortName evidence="3">PRI</shortName>
    </alternativeName>
</protein>
<evidence type="ECO:0000313" key="4">
    <source>
        <dbReference type="EMBL" id="CCW36609.1"/>
    </source>
</evidence>
<dbReference type="HOGENOM" id="CLU_056590_1_0_0"/>
<dbReference type="KEGG" id="ccz:CCALI_02824"/>
<gene>
    <name evidence="3" type="primary">rpiA</name>
    <name evidence="4" type="ORF">CCALI_02824</name>
</gene>
<feature type="active site" description="Proton acceptor" evidence="3">
    <location>
        <position position="104"/>
    </location>
</feature>
<evidence type="ECO:0000256" key="2">
    <source>
        <dbReference type="ARBA" id="ARBA00023235"/>
    </source>
</evidence>
<dbReference type="Gene3D" id="3.30.70.260">
    <property type="match status" value="1"/>
</dbReference>
<dbReference type="GO" id="GO:0006014">
    <property type="term" value="P:D-ribose metabolic process"/>
    <property type="evidence" value="ECO:0007669"/>
    <property type="project" value="TreeGrafter"/>
</dbReference>
<dbReference type="NCBIfam" id="NF001924">
    <property type="entry name" value="PRK00702.1"/>
    <property type="match status" value="1"/>
</dbReference>
<name>S0EY17_CHTCT</name>
<dbReference type="GO" id="GO:0009052">
    <property type="term" value="P:pentose-phosphate shunt, non-oxidative branch"/>
    <property type="evidence" value="ECO:0007669"/>
    <property type="project" value="UniProtKB-UniRule"/>
</dbReference>
<organism evidence="4 5">
    <name type="scientific">Chthonomonas calidirosea (strain DSM 23976 / ICMP 18418 / T49)</name>
    <dbReference type="NCBI Taxonomy" id="1303518"/>
    <lineage>
        <taxon>Bacteria</taxon>
        <taxon>Bacillati</taxon>
        <taxon>Armatimonadota</taxon>
        <taxon>Chthonomonadia</taxon>
        <taxon>Chthonomonadales</taxon>
        <taxon>Chthonomonadaceae</taxon>
        <taxon>Chthonomonas</taxon>
    </lineage>
</organism>
<dbReference type="EMBL" id="HF951689">
    <property type="protein sequence ID" value="CCW36609.1"/>
    <property type="molecule type" value="Genomic_DNA"/>
</dbReference>
<comment type="pathway">
    <text evidence="3">Carbohydrate degradation; pentose phosphate pathway; D-ribose 5-phosphate from D-ribulose 5-phosphate (non-oxidative stage): step 1/1.</text>
</comment>
<dbReference type="Pfam" id="PF06026">
    <property type="entry name" value="Rib_5-P_isom_A"/>
    <property type="match status" value="1"/>
</dbReference>
<feature type="binding site" evidence="3">
    <location>
        <begin position="82"/>
        <end position="85"/>
    </location>
    <ligand>
        <name>substrate</name>
    </ligand>
</feature>
<dbReference type="NCBIfam" id="TIGR00021">
    <property type="entry name" value="rpiA"/>
    <property type="match status" value="1"/>
</dbReference>
<feature type="binding site" evidence="3">
    <location>
        <begin position="26"/>
        <end position="29"/>
    </location>
    <ligand>
        <name>substrate</name>
    </ligand>
</feature>
<dbReference type="InParanoid" id="S0EY17"/>
<evidence type="ECO:0000256" key="1">
    <source>
        <dbReference type="ARBA" id="ARBA00001713"/>
    </source>
</evidence>
<dbReference type="EC" id="5.3.1.6" evidence="3"/>
<dbReference type="PANTHER" id="PTHR11934">
    <property type="entry name" value="RIBOSE-5-PHOSPHATE ISOMERASE"/>
    <property type="match status" value="1"/>
</dbReference>
<dbReference type="RefSeq" id="WP_016484113.1">
    <property type="nucleotide sequence ID" value="NC_021487.1"/>
</dbReference>
<dbReference type="Proteomes" id="UP000014227">
    <property type="component" value="Chromosome I"/>
</dbReference>
<dbReference type="FunFam" id="3.40.50.1360:FF:000001">
    <property type="entry name" value="Ribose-5-phosphate isomerase A"/>
    <property type="match status" value="1"/>
</dbReference>
<dbReference type="SUPFAM" id="SSF75445">
    <property type="entry name" value="D-ribose-5-phosphate isomerase (RpiA), lid domain"/>
    <property type="match status" value="1"/>
</dbReference>
<dbReference type="CDD" id="cd01398">
    <property type="entry name" value="RPI_A"/>
    <property type="match status" value="1"/>
</dbReference>
<dbReference type="PANTHER" id="PTHR11934:SF0">
    <property type="entry name" value="RIBOSE-5-PHOSPHATE ISOMERASE"/>
    <property type="match status" value="1"/>
</dbReference>
<dbReference type="SUPFAM" id="SSF100950">
    <property type="entry name" value="NagB/RpiA/CoA transferase-like"/>
    <property type="match status" value="1"/>
</dbReference>
<comment type="subunit">
    <text evidence="3">Homodimer.</text>
</comment>
<dbReference type="Gene3D" id="3.40.50.1360">
    <property type="match status" value="1"/>
</dbReference>
<evidence type="ECO:0000313" key="5">
    <source>
        <dbReference type="Proteomes" id="UP000014227"/>
    </source>
</evidence>
<dbReference type="PATRIC" id="fig|1303518.3.peg.2930"/>